<dbReference type="EMBL" id="GG704913">
    <property type="protein sequence ID" value="KJF60760.1"/>
    <property type="molecule type" value="Genomic_DNA"/>
</dbReference>
<dbReference type="InParanoid" id="A0A0D8JTU3"/>
<organism evidence="1 2">
    <name type="scientific">Coccidioides immitis (strain RS)</name>
    <name type="common">Valley fever fungus</name>
    <dbReference type="NCBI Taxonomy" id="246410"/>
    <lineage>
        <taxon>Eukaryota</taxon>
        <taxon>Fungi</taxon>
        <taxon>Dikarya</taxon>
        <taxon>Ascomycota</taxon>
        <taxon>Pezizomycotina</taxon>
        <taxon>Eurotiomycetes</taxon>
        <taxon>Eurotiomycetidae</taxon>
        <taxon>Onygenales</taxon>
        <taxon>Onygenaceae</taxon>
        <taxon>Coccidioides</taxon>
    </lineage>
</organism>
<dbReference type="VEuPathDB" id="FungiDB:CIMG_12180"/>
<dbReference type="RefSeq" id="XP_012214009.1">
    <property type="nucleotide sequence ID" value="XM_012358586.1"/>
</dbReference>
<evidence type="ECO:0000313" key="2">
    <source>
        <dbReference type="Proteomes" id="UP000001261"/>
    </source>
</evidence>
<keyword evidence="2" id="KW-1185">Reference proteome</keyword>
<dbReference type="AlphaFoldDB" id="A0A0D8JTU3"/>
<reference evidence="2" key="2">
    <citation type="journal article" date="2010" name="Genome Res.">
        <title>Population genomic sequencing of Coccidioides fungi reveals recent hybridization and transposon control.</title>
        <authorList>
            <person name="Neafsey D.E."/>
            <person name="Barker B.M."/>
            <person name="Sharpton T.J."/>
            <person name="Stajich J.E."/>
            <person name="Park D.J."/>
            <person name="Whiston E."/>
            <person name="Hung C.-Y."/>
            <person name="McMahan C."/>
            <person name="White J."/>
            <person name="Sykes S."/>
            <person name="Heiman D."/>
            <person name="Young S."/>
            <person name="Zeng Q."/>
            <person name="Abouelleil A."/>
            <person name="Aftuck L."/>
            <person name="Bessette D."/>
            <person name="Brown A."/>
            <person name="FitzGerald M."/>
            <person name="Lui A."/>
            <person name="Macdonald J.P."/>
            <person name="Priest M."/>
            <person name="Orbach M.J."/>
            <person name="Galgiani J.N."/>
            <person name="Kirkland T.N."/>
            <person name="Cole G.T."/>
            <person name="Birren B.W."/>
            <person name="Henn M.R."/>
            <person name="Taylor J.W."/>
            <person name="Rounsley S.D."/>
        </authorList>
    </citation>
    <scope>GENOME REANNOTATION</scope>
    <source>
        <strain evidence="2">RS</strain>
    </source>
</reference>
<evidence type="ECO:0000313" key="1">
    <source>
        <dbReference type="EMBL" id="KJF60760.1"/>
    </source>
</evidence>
<accession>A0A0D8JTU3</accession>
<dbReference type="Proteomes" id="UP000001261">
    <property type="component" value="Unassembled WGS sequence"/>
</dbReference>
<name>A0A0D8JTU3_COCIM</name>
<sequence>MVAEQELQIGCIPSITLKSQALRYDYREISLLFLCLNTSRTKKGSGTTCYVNSNHIPLPSPGFLPPGEA</sequence>
<gene>
    <name evidence="1" type="ORF">CIMG_12180</name>
</gene>
<proteinExistence type="predicted"/>
<reference evidence="2" key="1">
    <citation type="journal article" date="2009" name="Genome Res.">
        <title>Comparative genomic analyses of the human fungal pathogens Coccidioides and their relatives.</title>
        <authorList>
            <person name="Sharpton T.J."/>
            <person name="Stajich J.E."/>
            <person name="Rounsley S.D."/>
            <person name="Gardner M.J."/>
            <person name="Wortman J.R."/>
            <person name="Jordar V.S."/>
            <person name="Maiti R."/>
            <person name="Kodira C.D."/>
            <person name="Neafsey D.E."/>
            <person name="Zeng Q."/>
            <person name="Hung C.-Y."/>
            <person name="McMahan C."/>
            <person name="Muszewska A."/>
            <person name="Grynberg M."/>
            <person name="Mandel M.A."/>
            <person name="Kellner E.M."/>
            <person name="Barker B.M."/>
            <person name="Galgiani J.N."/>
            <person name="Orbach M.J."/>
            <person name="Kirkland T.N."/>
            <person name="Cole G.T."/>
            <person name="Henn M.R."/>
            <person name="Birren B.W."/>
            <person name="Taylor J.W."/>
        </authorList>
    </citation>
    <scope>NUCLEOTIDE SEQUENCE [LARGE SCALE GENOMIC DNA]</scope>
    <source>
        <strain evidence="2">RS</strain>
    </source>
</reference>
<dbReference type="GeneID" id="24164027"/>
<protein>
    <submittedName>
        <fullName evidence="1">Uncharacterized protein</fullName>
    </submittedName>
</protein>
<dbReference type="KEGG" id="cim:CIMG_12180"/>